<dbReference type="GO" id="GO:0046872">
    <property type="term" value="F:metal ion binding"/>
    <property type="evidence" value="ECO:0007669"/>
    <property type="project" value="UniProtKB-KW"/>
</dbReference>
<evidence type="ECO:0000256" key="5">
    <source>
        <dbReference type="ARBA" id="ARBA00023002"/>
    </source>
</evidence>
<dbReference type="InterPro" id="IPR002227">
    <property type="entry name" value="Tyrosinase_Cu-bd"/>
</dbReference>
<dbReference type="GO" id="GO:0042438">
    <property type="term" value="P:melanin biosynthetic process"/>
    <property type="evidence" value="ECO:0007669"/>
    <property type="project" value="UniProtKB-KW"/>
</dbReference>
<dbReference type="PRINTS" id="PR00092">
    <property type="entry name" value="TYROSINASE"/>
</dbReference>
<evidence type="ECO:0000256" key="11">
    <source>
        <dbReference type="SAM" id="MobiDB-lite"/>
    </source>
</evidence>
<dbReference type="InParanoid" id="A0A507BNL8"/>
<dbReference type="Pfam" id="PF18132">
    <property type="entry name" value="Tyrosinase_C"/>
    <property type="match status" value="1"/>
</dbReference>
<reference evidence="14 15" key="1">
    <citation type="submission" date="2019-06" db="EMBL/GenBank/DDBJ databases">
        <title>Draft genome sequence of the filamentous fungus Phialemoniopsis curvata isolated from diesel fuel.</title>
        <authorList>
            <person name="Varaljay V.A."/>
            <person name="Lyon W.J."/>
            <person name="Crouch A.L."/>
            <person name="Drake C.E."/>
            <person name="Hollomon J.M."/>
            <person name="Nadeau L.J."/>
            <person name="Nunn H.S."/>
            <person name="Stevenson B.S."/>
            <person name="Bojanowski C.L."/>
            <person name="Crookes-Goodson W.J."/>
        </authorList>
    </citation>
    <scope>NUCLEOTIDE SEQUENCE [LARGE SCALE GENOMIC DNA]</scope>
    <source>
        <strain evidence="14 15">D216</strain>
    </source>
</reference>
<dbReference type="SUPFAM" id="SSF48056">
    <property type="entry name" value="Di-copper centre-containing domain"/>
    <property type="match status" value="1"/>
</dbReference>
<dbReference type="GO" id="GO:0004503">
    <property type="term" value="F:tyrosinase activity"/>
    <property type="evidence" value="ECO:0007669"/>
    <property type="project" value="UniProtKB-EC"/>
</dbReference>
<evidence type="ECO:0000256" key="2">
    <source>
        <dbReference type="ARBA" id="ARBA00009928"/>
    </source>
</evidence>
<dbReference type="Proteomes" id="UP000319257">
    <property type="component" value="Unassembled WGS sequence"/>
</dbReference>
<protein>
    <recommendedName>
        <fullName evidence="3">tyrosinase</fullName>
        <ecNumber evidence="3">1.14.18.1</ecNumber>
    </recommendedName>
</protein>
<evidence type="ECO:0000256" key="10">
    <source>
        <dbReference type="ARBA" id="ARBA00048881"/>
    </source>
</evidence>
<evidence type="ECO:0000313" key="15">
    <source>
        <dbReference type="Proteomes" id="UP000319257"/>
    </source>
</evidence>
<feature type="domain" description="Tyrosinase copper-binding" evidence="12">
    <location>
        <begin position="57"/>
        <end position="290"/>
    </location>
</feature>
<evidence type="ECO:0000256" key="6">
    <source>
        <dbReference type="ARBA" id="ARBA00023008"/>
    </source>
</evidence>
<dbReference type="PANTHER" id="PTHR11474:SF76">
    <property type="entry name" value="SHKT DOMAIN-CONTAINING PROTEIN"/>
    <property type="match status" value="1"/>
</dbReference>
<comment type="similarity">
    <text evidence="2">Belongs to the tyrosinase family.</text>
</comment>
<evidence type="ECO:0000259" key="13">
    <source>
        <dbReference type="Pfam" id="PF18132"/>
    </source>
</evidence>
<feature type="region of interest" description="Disordered" evidence="11">
    <location>
        <begin position="418"/>
        <end position="456"/>
    </location>
</feature>
<dbReference type="EMBL" id="SKBQ01000117">
    <property type="protein sequence ID" value="TPX18350.1"/>
    <property type="molecule type" value="Genomic_DNA"/>
</dbReference>
<dbReference type="Gene3D" id="1.10.1280.10">
    <property type="entry name" value="Di-copper center containing domain from catechol oxidase"/>
    <property type="match status" value="1"/>
</dbReference>
<dbReference type="PANTHER" id="PTHR11474">
    <property type="entry name" value="TYROSINASE FAMILY MEMBER"/>
    <property type="match status" value="1"/>
</dbReference>
<dbReference type="Pfam" id="PF00264">
    <property type="entry name" value="Tyrosinase"/>
    <property type="match status" value="1"/>
</dbReference>
<dbReference type="InterPro" id="IPR008922">
    <property type="entry name" value="Di-copper_centre_dom_sf"/>
</dbReference>
<name>A0A507BNL8_9PEZI</name>
<sequence length="657" mass="72945">MNGTVQITGVPTTSGTNGSVPLRREIRDLQKNHPEQFDLLILGLKQYEAMDEKDVLSYYQVAGIHGEPFKPWDNVKGNSAFDFGGYCTHSSVLFATWHRPYLALFEQVLYLMVQDAAQKFPPTLRDRYLRAAKDFRLPYYDWAIRVPSGTSAFPSLIGSEKISVTDVDGKKKDIENPLYQFSFHPVNPSPGDFDETWSRFKTTVRYPDANGKSRNAMVSQVLTNESASLRTNVALLLLSYHDFDSFTNNKWRGSNQPGTFGSLEDVHNEIHDRVGGNTSNVDRLWAIWQDLNPDSYITPQPAPMTTFTTLQGTMETQDSPLTPFWDRSGTKFWTSAQVKSSATFGYAYPETQRWTFASDQAYRQSLRRTVTMLYGANTLRNFADNIAKQPAPGSQSTAQNVVATSIDKVQATVHALSKTANPGLPGEHGEQKPLSSGQSATEGHKSECTRSSCPWLGEPREEGKTWMVRTDGIPLGPIPSSLARLAPHNTYNEWIVNVRALKHCLGQAYRVLVFLGDITSDPVGYDTEYNCVGRVTVFGRGATTRCGKCQKDRAEDLTVTGTVPLTSALLQDITGGQLRDLTPEKVVPYLREHLKWRVTLYNGDERAVPDVPGLQVSVCSTQVTIDDEGLPIYSNEYIVHSEVTAGLPGGMEVGGQI</sequence>
<keyword evidence="15" id="KW-1185">Reference proteome</keyword>
<dbReference type="EC" id="1.14.18.1" evidence="3"/>
<gene>
    <name evidence="14" type="ORF">E0L32_011761</name>
</gene>
<feature type="compositionally biased region" description="Polar residues" evidence="11">
    <location>
        <begin position="1"/>
        <end position="19"/>
    </location>
</feature>
<dbReference type="GeneID" id="41979208"/>
<dbReference type="OrthoDB" id="6132182at2759"/>
<evidence type="ECO:0000259" key="12">
    <source>
        <dbReference type="Pfam" id="PF00264"/>
    </source>
</evidence>
<dbReference type="RefSeq" id="XP_031000061.1">
    <property type="nucleotide sequence ID" value="XM_031134526.1"/>
</dbReference>
<proteinExistence type="inferred from homology"/>
<dbReference type="STRING" id="1093900.A0A507BNL8"/>
<accession>A0A507BNL8</accession>
<keyword evidence="4" id="KW-0479">Metal-binding</keyword>
<evidence type="ECO:0000256" key="1">
    <source>
        <dbReference type="ARBA" id="ARBA00001973"/>
    </source>
</evidence>
<comment type="catalytic activity">
    <reaction evidence="10">
        <text>L-tyrosine + O2 = L-dopaquinone + H2O</text>
        <dbReference type="Rhea" id="RHEA:18117"/>
        <dbReference type="ChEBI" id="CHEBI:15377"/>
        <dbReference type="ChEBI" id="CHEBI:15379"/>
        <dbReference type="ChEBI" id="CHEBI:57924"/>
        <dbReference type="ChEBI" id="CHEBI:58315"/>
        <dbReference type="EC" id="1.14.18.1"/>
    </reaction>
</comment>
<dbReference type="InterPro" id="IPR041640">
    <property type="entry name" value="Tyrosinase_C"/>
</dbReference>
<keyword evidence="6" id="KW-0186">Copper</keyword>
<keyword evidence="8" id="KW-0470">Melanin biosynthesis</keyword>
<evidence type="ECO:0000256" key="4">
    <source>
        <dbReference type="ARBA" id="ARBA00022723"/>
    </source>
</evidence>
<comment type="cofactor">
    <cofactor evidence="1">
        <name>Cu(2+)</name>
        <dbReference type="ChEBI" id="CHEBI:29036"/>
    </cofactor>
</comment>
<evidence type="ECO:0000313" key="14">
    <source>
        <dbReference type="EMBL" id="TPX18350.1"/>
    </source>
</evidence>
<keyword evidence="5" id="KW-0560">Oxidoreductase</keyword>
<comment type="caution">
    <text evidence="14">The sequence shown here is derived from an EMBL/GenBank/DDBJ whole genome shotgun (WGS) entry which is preliminary data.</text>
</comment>
<feature type="region of interest" description="Disordered" evidence="11">
    <location>
        <begin position="1"/>
        <end position="20"/>
    </location>
</feature>
<evidence type="ECO:0000256" key="9">
    <source>
        <dbReference type="ARBA" id="ARBA00048233"/>
    </source>
</evidence>
<keyword evidence="7" id="KW-0503">Monooxygenase</keyword>
<dbReference type="InterPro" id="IPR050316">
    <property type="entry name" value="Tyrosinase/Hemocyanin"/>
</dbReference>
<organism evidence="14 15">
    <name type="scientific">Thyridium curvatum</name>
    <dbReference type="NCBI Taxonomy" id="1093900"/>
    <lineage>
        <taxon>Eukaryota</taxon>
        <taxon>Fungi</taxon>
        <taxon>Dikarya</taxon>
        <taxon>Ascomycota</taxon>
        <taxon>Pezizomycotina</taxon>
        <taxon>Sordariomycetes</taxon>
        <taxon>Sordariomycetidae</taxon>
        <taxon>Thyridiales</taxon>
        <taxon>Thyridiaceae</taxon>
        <taxon>Thyridium</taxon>
    </lineage>
</organism>
<evidence type="ECO:0000256" key="8">
    <source>
        <dbReference type="ARBA" id="ARBA00023101"/>
    </source>
</evidence>
<comment type="catalytic activity">
    <reaction evidence="9">
        <text>2 L-dopa + O2 = 2 L-dopaquinone + 2 H2O</text>
        <dbReference type="Rhea" id="RHEA:34287"/>
        <dbReference type="ChEBI" id="CHEBI:15377"/>
        <dbReference type="ChEBI" id="CHEBI:15379"/>
        <dbReference type="ChEBI" id="CHEBI:57504"/>
        <dbReference type="ChEBI" id="CHEBI:57924"/>
        <dbReference type="EC" id="1.14.18.1"/>
    </reaction>
</comment>
<evidence type="ECO:0000256" key="7">
    <source>
        <dbReference type="ARBA" id="ARBA00023033"/>
    </source>
</evidence>
<dbReference type="AlphaFoldDB" id="A0A507BNL8"/>
<feature type="domain" description="Tyrosinase C-terminal" evidence="13">
    <location>
        <begin position="493"/>
        <end position="618"/>
    </location>
</feature>
<dbReference type="Gene3D" id="2.60.310.20">
    <property type="match status" value="1"/>
</dbReference>
<evidence type="ECO:0000256" key="3">
    <source>
        <dbReference type="ARBA" id="ARBA00011906"/>
    </source>
</evidence>